<keyword evidence="5" id="KW-0460">Magnesium</keyword>
<evidence type="ECO:0000256" key="3">
    <source>
        <dbReference type="ARBA" id="ARBA00022723"/>
    </source>
</evidence>
<gene>
    <name evidence="5" type="primary">vapC</name>
    <name evidence="7" type="ORF">BVI061214_02132</name>
</gene>
<feature type="binding site" evidence="5">
    <location>
        <position position="14"/>
    </location>
    <ligand>
        <name>Mg(2+)</name>
        <dbReference type="ChEBI" id="CHEBI:18420"/>
    </ligand>
</feature>
<sequence>MNLPEKGLWALVLDTSAVFAWVNRLDPDHGWVKGQVARFPGPLVLPAAILAEVGYLLEKRLGLKPLLRFLEDLEAGFFLAHWDAEALSHAHRMLLRYRDLPLGLTDALVAATGLLWQAPVLTLDAHFLVLAQGEGLEVVHPHTSPL</sequence>
<dbReference type="RefSeq" id="WP_248841763.1">
    <property type="nucleotide sequence ID" value="NZ_LHCI01000106.1"/>
</dbReference>
<proteinExistence type="inferred from homology"/>
<keyword evidence="3 5" id="KW-0479">Metal-binding</keyword>
<dbReference type="GO" id="GO:0016787">
    <property type="term" value="F:hydrolase activity"/>
    <property type="evidence" value="ECO:0007669"/>
    <property type="project" value="UniProtKB-KW"/>
</dbReference>
<dbReference type="Gene3D" id="3.40.50.1010">
    <property type="entry name" value="5'-nuclease"/>
    <property type="match status" value="1"/>
</dbReference>
<evidence type="ECO:0000256" key="4">
    <source>
        <dbReference type="ARBA" id="ARBA00022801"/>
    </source>
</evidence>
<dbReference type="EMBL" id="LHCI01000106">
    <property type="protein sequence ID" value="KOX90934.1"/>
    <property type="molecule type" value="Genomic_DNA"/>
</dbReference>
<comment type="caution">
    <text evidence="7">The sequence shown here is derived from an EMBL/GenBank/DDBJ whole genome shotgun (WGS) entry which is preliminary data.</text>
</comment>
<dbReference type="GO" id="GO:0004540">
    <property type="term" value="F:RNA nuclease activity"/>
    <property type="evidence" value="ECO:0007669"/>
    <property type="project" value="InterPro"/>
</dbReference>
<evidence type="ECO:0000256" key="1">
    <source>
        <dbReference type="ARBA" id="ARBA00022649"/>
    </source>
</evidence>
<keyword evidence="1 5" id="KW-1277">Toxin-antitoxin system</keyword>
<dbReference type="GO" id="GO:0000287">
    <property type="term" value="F:magnesium ion binding"/>
    <property type="evidence" value="ECO:0007669"/>
    <property type="project" value="UniProtKB-UniRule"/>
</dbReference>
<evidence type="ECO:0000259" key="6">
    <source>
        <dbReference type="Pfam" id="PF01850"/>
    </source>
</evidence>
<dbReference type="InterPro" id="IPR029060">
    <property type="entry name" value="PIN-like_dom_sf"/>
</dbReference>
<evidence type="ECO:0000313" key="7">
    <source>
        <dbReference type="EMBL" id="KOX90934.1"/>
    </source>
</evidence>
<reference evidence="7 8" key="1">
    <citation type="submission" date="2015-07" db="EMBL/GenBank/DDBJ databases">
        <authorList>
            <person name="Noorani M."/>
        </authorList>
    </citation>
    <scope>NUCLEOTIDE SEQUENCE [LARGE SCALE GENOMIC DNA]</scope>
    <source>
        <strain evidence="8">ATCC 25104 / DSM 625 / JCM 10724 / NBRC 103206 / NCIMB 11243 / YT-1</strain>
    </source>
</reference>
<evidence type="ECO:0000313" key="8">
    <source>
        <dbReference type="Proteomes" id="UP000037685"/>
    </source>
</evidence>
<feature type="domain" description="PIN" evidence="6">
    <location>
        <begin position="12"/>
        <end position="129"/>
    </location>
</feature>
<dbReference type="AlphaFoldDB" id="A0A0N0U8G5"/>
<evidence type="ECO:0000256" key="2">
    <source>
        <dbReference type="ARBA" id="ARBA00022722"/>
    </source>
</evidence>
<dbReference type="InterPro" id="IPR022907">
    <property type="entry name" value="VapC_family"/>
</dbReference>
<organism evidence="7 8">
    <name type="scientific">Thermus aquaticus</name>
    <dbReference type="NCBI Taxonomy" id="271"/>
    <lineage>
        <taxon>Bacteria</taxon>
        <taxon>Thermotogati</taxon>
        <taxon>Deinococcota</taxon>
        <taxon>Deinococci</taxon>
        <taxon>Thermales</taxon>
        <taxon>Thermaceae</taxon>
        <taxon>Thermus</taxon>
    </lineage>
</organism>
<dbReference type="PATRIC" id="fig|271.14.peg.2208"/>
<keyword evidence="2 5" id="KW-0540">Nuclease</keyword>
<comment type="function">
    <text evidence="5">Toxic component of a toxin-antitoxin (TA) system. An RNase.</text>
</comment>
<dbReference type="Pfam" id="PF01850">
    <property type="entry name" value="PIN"/>
    <property type="match status" value="1"/>
</dbReference>
<dbReference type="SUPFAM" id="SSF88723">
    <property type="entry name" value="PIN domain-like"/>
    <property type="match status" value="1"/>
</dbReference>
<dbReference type="GO" id="GO:0090729">
    <property type="term" value="F:toxin activity"/>
    <property type="evidence" value="ECO:0007669"/>
    <property type="project" value="UniProtKB-KW"/>
</dbReference>
<keyword evidence="5" id="KW-0800">Toxin</keyword>
<dbReference type="HAMAP" id="MF_00265">
    <property type="entry name" value="VapC_Nob1"/>
    <property type="match status" value="1"/>
</dbReference>
<comment type="similarity">
    <text evidence="5">Belongs to the PINc/VapC protein family.</text>
</comment>
<dbReference type="Proteomes" id="UP000037685">
    <property type="component" value="Unassembled WGS sequence"/>
</dbReference>
<comment type="cofactor">
    <cofactor evidence="5">
        <name>Mg(2+)</name>
        <dbReference type="ChEBI" id="CHEBI:18420"/>
    </cofactor>
</comment>
<dbReference type="EC" id="3.1.-.-" evidence="5"/>
<feature type="binding site" evidence="5">
    <location>
        <position position="106"/>
    </location>
    <ligand>
        <name>Mg(2+)</name>
        <dbReference type="ChEBI" id="CHEBI:18420"/>
    </ligand>
</feature>
<dbReference type="InterPro" id="IPR002716">
    <property type="entry name" value="PIN_dom"/>
</dbReference>
<evidence type="ECO:0000256" key="5">
    <source>
        <dbReference type="HAMAP-Rule" id="MF_00265"/>
    </source>
</evidence>
<accession>A0A0N0U8G5</accession>
<keyword evidence="4 5" id="KW-0378">Hydrolase</keyword>
<protein>
    <recommendedName>
        <fullName evidence="5">Ribonuclease VapC</fullName>
        <shortName evidence="5">RNase VapC</shortName>
        <ecNumber evidence="5">3.1.-.-</ecNumber>
    </recommendedName>
    <alternativeName>
        <fullName evidence="5">Toxin VapC</fullName>
    </alternativeName>
</protein>
<name>A0A0N0U8G5_THEAQ</name>